<feature type="chain" id="PRO_5046596510" description="Ig-like domain-containing protein" evidence="1">
    <location>
        <begin position="29"/>
        <end position="125"/>
    </location>
</feature>
<name>A0ABW1PG88_9PSEU</name>
<keyword evidence="1" id="KW-0732">Signal</keyword>
<keyword evidence="3" id="KW-1185">Reference proteome</keyword>
<dbReference type="EMBL" id="JBHSQO010000054">
    <property type="protein sequence ID" value="MFC6094025.1"/>
    <property type="molecule type" value="Genomic_DNA"/>
</dbReference>
<proteinExistence type="predicted"/>
<evidence type="ECO:0008006" key="4">
    <source>
        <dbReference type="Google" id="ProtNLM"/>
    </source>
</evidence>
<comment type="caution">
    <text evidence="2">The sequence shown here is derived from an EMBL/GenBank/DDBJ whole genome shotgun (WGS) entry which is preliminary data.</text>
</comment>
<gene>
    <name evidence="2" type="ORF">ACFP3R_32560</name>
</gene>
<evidence type="ECO:0000313" key="3">
    <source>
        <dbReference type="Proteomes" id="UP001596220"/>
    </source>
</evidence>
<organism evidence="2 3">
    <name type="scientific">Saccharothrix lopnurensis</name>
    <dbReference type="NCBI Taxonomy" id="1670621"/>
    <lineage>
        <taxon>Bacteria</taxon>
        <taxon>Bacillati</taxon>
        <taxon>Actinomycetota</taxon>
        <taxon>Actinomycetes</taxon>
        <taxon>Pseudonocardiales</taxon>
        <taxon>Pseudonocardiaceae</taxon>
        <taxon>Saccharothrix</taxon>
    </lineage>
</organism>
<sequence>MPSRVRHVLLATALAAGLAAVTQNPAQAVTCNAKANLTAAGASLHGQAITLCRGGTPLPGEPTPVHVVDDSGVVQRLDPGTGTWHAVAAGSGAITYTCVGTATNTYRTVNTSAAKTSANLVAACG</sequence>
<dbReference type="RefSeq" id="WP_380641812.1">
    <property type="nucleotide sequence ID" value="NZ_JBHSQO010000054.1"/>
</dbReference>
<evidence type="ECO:0000256" key="1">
    <source>
        <dbReference type="SAM" id="SignalP"/>
    </source>
</evidence>
<reference evidence="3" key="1">
    <citation type="journal article" date="2019" name="Int. J. Syst. Evol. Microbiol.">
        <title>The Global Catalogue of Microorganisms (GCM) 10K type strain sequencing project: providing services to taxonomists for standard genome sequencing and annotation.</title>
        <authorList>
            <consortium name="The Broad Institute Genomics Platform"/>
            <consortium name="The Broad Institute Genome Sequencing Center for Infectious Disease"/>
            <person name="Wu L."/>
            <person name="Ma J."/>
        </authorList>
    </citation>
    <scope>NUCLEOTIDE SEQUENCE [LARGE SCALE GENOMIC DNA]</scope>
    <source>
        <strain evidence="3">CGMCC 4.7246</strain>
    </source>
</reference>
<accession>A0ABW1PG88</accession>
<dbReference type="Proteomes" id="UP001596220">
    <property type="component" value="Unassembled WGS sequence"/>
</dbReference>
<protein>
    <recommendedName>
        <fullName evidence="4">Ig-like domain-containing protein</fullName>
    </recommendedName>
</protein>
<evidence type="ECO:0000313" key="2">
    <source>
        <dbReference type="EMBL" id="MFC6094025.1"/>
    </source>
</evidence>
<feature type="signal peptide" evidence="1">
    <location>
        <begin position="1"/>
        <end position="28"/>
    </location>
</feature>